<protein>
    <submittedName>
        <fullName evidence="2">Uncharacterized protein</fullName>
    </submittedName>
</protein>
<feature type="transmembrane region" description="Helical" evidence="1">
    <location>
        <begin position="12"/>
        <end position="28"/>
    </location>
</feature>
<keyword evidence="1" id="KW-0812">Transmembrane</keyword>
<name>A0A6C0CY15_9ZZZZ</name>
<feature type="transmembrane region" description="Helical" evidence="1">
    <location>
        <begin position="40"/>
        <end position="63"/>
    </location>
</feature>
<proteinExistence type="predicted"/>
<dbReference type="AlphaFoldDB" id="A0A6C0CY15"/>
<keyword evidence="1" id="KW-1133">Transmembrane helix</keyword>
<accession>A0A6C0CY15</accession>
<evidence type="ECO:0000313" key="2">
    <source>
        <dbReference type="EMBL" id="QHT08579.1"/>
    </source>
</evidence>
<evidence type="ECO:0000256" key="1">
    <source>
        <dbReference type="SAM" id="Phobius"/>
    </source>
</evidence>
<keyword evidence="1" id="KW-0472">Membrane</keyword>
<feature type="transmembrane region" description="Helical" evidence="1">
    <location>
        <begin position="69"/>
        <end position="89"/>
    </location>
</feature>
<sequence length="109" mass="13333">MNKIFNHKNFKILFYFIIQCTFFLSFYLSWQYGKIRKNVFLIDLAINFFNLLATALLIIYHYHTGNMPSFIIKSILFILVLSFNIDLYFTYIKQKNKPIYFDKIFYHEL</sequence>
<organism evidence="2">
    <name type="scientific">viral metagenome</name>
    <dbReference type="NCBI Taxonomy" id="1070528"/>
    <lineage>
        <taxon>unclassified sequences</taxon>
        <taxon>metagenomes</taxon>
        <taxon>organismal metagenomes</taxon>
    </lineage>
</organism>
<dbReference type="EMBL" id="MN739499">
    <property type="protein sequence ID" value="QHT08579.1"/>
    <property type="molecule type" value="Genomic_DNA"/>
</dbReference>
<reference evidence="2" key="1">
    <citation type="journal article" date="2020" name="Nature">
        <title>Giant virus diversity and host interactions through global metagenomics.</title>
        <authorList>
            <person name="Schulz F."/>
            <person name="Roux S."/>
            <person name="Paez-Espino D."/>
            <person name="Jungbluth S."/>
            <person name="Walsh D.A."/>
            <person name="Denef V.J."/>
            <person name="McMahon K.D."/>
            <person name="Konstantinidis K.T."/>
            <person name="Eloe-Fadrosh E.A."/>
            <person name="Kyrpides N.C."/>
            <person name="Woyke T."/>
        </authorList>
    </citation>
    <scope>NUCLEOTIDE SEQUENCE</scope>
    <source>
        <strain evidence="2">GVMAG-M-3300023109-53</strain>
    </source>
</reference>